<protein>
    <recommendedName>
        <fullName evidence="10">3-dehydroquinate synthase</fullName>
        <ecNumber evidence="10">4.2.3.4</ecNumber>
    </recommendedName>
</protein>
<gene>
    <name evidence="13" type="primary">aroB</name>
    <name evidence="13" type="ORF">DLK05_01065</name>
</gene>
<evidence type="ECO:0000256" key="5">
    <source>
        <dbReference type="ARBA" id="ARBA00022741"/>
    </source>
</evidence>
<keyword evidence="14" id="KW-1185">Reference proteome</keyword>
<keyword evidence="6" id="KW-0862">Zinc</keyword>
<name>A0A434AZP2_9BACT</name>
<dbReference type="Gene3D" id="3.40.50.1970">
    <property type="match status" value="1"/>
</dbReference>
<keyword evidence="7" id="KW-0520">NAD</keyword>
<dbReference type="GO" id="GO:0003856">
    <property type="term" value="F:3-dehydroquinate synthase activity"/>
    <property type="evidence" value="ECO:0007669"/>
    <property type="project" value="UniProtKB-UniRule"/>
</dbReference>
<dbReference type="Proteomes" id="UP000282985">
    <property type="component" value="Unassembled WGS sequence"/>
</dbReference>
<dbReference type="InterPro" id="IPR030963">
    <property type="entry name" value="DHQ_synth_fam"/>
</dbReference>
<evidence type="ECO:0000256" key="9">
    <source>
        <dbReference type="ARBA" id="ARBA00023285"/>
    </source>
</evidence>
<comment type="cofactor">
    <cofactor evidence="2">
        <name>Co(2+)</name>
        <dbReference type="ChEBI" id="CHEBI:48828"/>
    </cofactor>
</comment>
<accession>A0A434AZP2</accession>
<dbReference type="PIRSF" id="PIRSF001455">
    <property type="entry name" value="DHQ_synth"/>
    <property type="match status" value="1"/>
</dbReference>
<dbReference type="GO" id="GO:0046872">
    <property type="term" value="F:metal ion binding"/>
    <property type="evidence" value="ECO:0007669"/>
    <property type="project" value="UniProtKB-KW"/>
</dbReference>
<dbReference type="Gene3D" id="1.20.1090.10">
    <property type="entry name" value="Dehydroquinate synthase-like - alpha domain"/>
    <property type="match status" value="1"/>
</dbReference>
<evidence type="ECO:0000256" key="4">
    <source>
        <dbReference type="ARBA" id="ARBA00022723"/>
    </source>
</evidence>
<dbReference type="OrthoDB" id="9806583at2"/>
<keyword evidence="4" id="KW-0479">Metal-binding</keyword>
<evidence type="ECO:0000259" key="11">
    <source>
        <dbReference type="Pfam" id="PF01761"/>
    </source>
</evidence>
<dbReference type="GO" id="GO:0009423">
    <property type="term" value="P:chorismate biosynthetic process"/>
    <property type="evidence" value="ECO:0007669"/>
    <property type="project" value="UniProtKB-UniRule"/>
</dbReference>
<dbReference type="InterPro" id="IPR056179">
    <property type="entry name" value="DHQS_C"/>
</dbReference>
<comment type="cofactor">
    <cofactor evidence="1">
        <name>NAD(+)</name>
        <dbReference type="ChEBI" id="CHEBI:57540"/>
    </cofactor>
</comment>
<keyword evidence="8 13" id="KW-0456">Lyase</keyword>
<evidence type="ECO:0000256" key="8">
    <source>
        <dbReference type="ARBA" id="ARBA00023239"/>
    </source>
</evidence>
<sequence>MKTIHIENQNSTIYIGESYKNIGKYLPKKKCFLICDENIYQYYSDFINKFEHVVIGCGEINKTWSSAQLIIEKLLEMGADRNSFLLGMGGGLVCDISGFVASIYMRGLEFGFISTSLLSQVDASVGGKNGINFGKLKNMIGVFNSPKFVICDPVLLQTLPKRELRSGFGEIIKHAFIKDESLFHFLKENKNVLLNLDSDCIEDLIYRAVFIKTEVVRQDPLEKGERKKLNFGHTIGHAIENNSDLTHGEAVAVGMIIASKLSHEICGLSELDAFKIQSLLKAYELPVTHQVSAKVINEFLIKDKKKNRDTIDFILLRKIGEACIQSIPIEDLKNRIENLFTDPKQESK</sequence>
<dbReference type="NCBIfam" id="TIGR01357">
    <property type="entry name" value="aroB"/>
    <property type="match status" value="1"/>
</dbReference>
<evidence type="ECO:0000313" key="13">
    <source>
        <dbReference type="EMBL" id="RUT79975.1"/>
    </source>
</evidence>
<evidence type="ECO:0000313" key="14">
    <source>
        <dbReference type="Proteomes" id="UP000282985"/>
    </source>
</evidence>
<reference evidence="13 14" key="1">
    <citation type="submission" date="2018-11" db="EMBL/GenBank/DDBJ databases">
        <title>Parancylomarina longa gen. nov., sp. nov., isolated from sediments of southern Okinawa.</title>
        <authorList>
            <person name="Fu T."/>
        </authorList>
    </citation>
    <scope>NUCLEOTIDE SEQUENCE [LARGE SCALE GENOMIC DNA]</scope>
    <source>
        <strain evidence="13 14">T3-2 S1-C</strain>
    </source>
</reference>
<dbReference type="EMBL" id="RJJX01000001">
    <property type="protein sequence ID" value="RUT79975.1"/>
    <property type="molecule type" value="Genomic_DNA"/>
</dbReference>
<dbReference type="Pfam" id="PF24621">
    <property type="entry name" value="DHQS_C"/>
    <property type="match status" value="1"/>
</dbReference>
<proteinExistence type="predicted"/>
<dbReference type="AlphaFoldDB" id="A0A434AZP2"/>
<comment type="caution">
    <text evidence="13">The sequence shown here is derived from an EMBL/GenBank/DDBJ whole genome shotgun (WGS) entry which is preliminary data.</text>
</comment>
<dbReference type="GO" id="GO:0000166">
    <property type="term" value="F:nucleotide binding"/>
    <property type="evidence" value="ECO:0007669"/>
    <property type="project" value="UniProtKB-KW"/>
</dbReference>
<evidence type="ECO:0000256" key="7">
    <source>
        <dbReference type="ARBA" id="ARBA00023027"/>
    </source>
</evidence>
<keyword evidence="5" id="KW-0547">Nucleotide-binding</keyword>
<organism evidence="13 14">
    <name type="scientific">Ancylomarina longa</name>
    <dbReference type="NCBI Taxonomy" id="2487017"/>
    <lineage>
        <taxon>Bacteria</taxon>
        <taxon>Pseudomonadati</taxon>
        <taxon>Bacteroidota</taxon>
        <taxon>Bacteroidia</taxon>
        <taxon>Marinilabiliales</taxon>
        <taxon>Marinifilaceae</taxon>
        <taxon>Ancylomarina</taxon>
    </lineage>
</organism>
<dbReference type="PANTHER" id="PTHR43622:SF1">
    <property type="entry name" value="3-DEHYDROQUINATE SYNTHASE"/>
    <property type="match status" value="1"/>
</dbReference>
<evidence type="ECO:0000256" key="1">
    <source>
        <dbReference type="ARBA" id="ARBA00001911"/>
    </source>
</evidence>
<feature type="domain" description="3-dehydroquinate synthase N-terminal" evidence="11">
    <location>
        <begin position="53"/>
        <end position="165"/>
    </location>
</feature>
<comment type="function">
    <text evidence="3">Catalyzes the conversion of 3-deoxy-D-arabino-heptulosonate 7-phosphate (DAHP) to dehydroquinate (DHQ).</text>
</comment>
<keyword evidence="9" id="KW-0170">Cobalt</keyword>
<dbReference type="SUPFAM" id="SSF56796">
    <property type="entry name" value="Dehydroquinate synthase-like"/>
    <property type="match status" value="1"/>
</dbReference>
<dbReference type="GO" id="GO:0005737">
    <property type="term" value="C:cytoplasm"/>
    <property type="evidence" value="ECO:0007669"/>
    <property type="project" value="InterPro"/>
</dbReference>
<dbReference type="InterPro" id="IPR050071">
    <property type="entry name" value="Dehydroquinate_synthase"/>
</dbReference>
<evidence type="ECO:0000256" key="2">
    <source>
        <dbReference type="ARBA" id="ARBA00001941"/>
    </source>
</evidence>
<feature type="domain" description="3-dehydroquinate synthase C-terminal" evidence="12">
    <location>
        <begin position="167"/>
        <end position="306"/>
    </location>
</feature>
<dbReference type="Pfam" id="PF01761">
    <property type="entry name" value="DHQ_synthase"/>
    <property type="match status" value="1"/>
</dbReference>
<dbReference type="GO" id="GO:0009073">
    <property type="term" value="P:aromatic amino acid family biosynthetic process"/>
    <property type="evidence" value="ECO:0007669"/>
    <property type="project" value="InterPro"/>
</dbReference>
<evidence type="ECO:0000259" key="12">
    <source>
        <dbReference type="Pfam" id="PF24621"/>
    </source>
</evidence>
<dbReference type="EC" id="4.2.3.4" evidence="10"/>
<dbReference type="InterPro" id="IPR030960">
    <property type="entry name" value="DHQS/DOIS_N"/>
</dbReference>
<dbReference type="PANTHER" id="PTHR43622">
    <property type="entry name" value="3-DEHYDROQUINATE SYNTHASE"/>
    <property type="match status" value="1"/>
</dbReference>
<dbReference type="InterPro" id="IPR016037">
    <property type="entry name" value="DHQ_synth_AroB"/>
</dbReference>
<dbReference type="CDD" id="cd08195">
    <property type="entry name" value="DHQS"/>
    <property type="match status" value="1"/>
</dbReference>
<evidence type="ECO:0000256" key="6">
    <source>
        <dbReference type="ARBA" id="ARBA00022833"/>
    </source>
</evidence>
<evidence type="ECO:0000256" key="3">
    <source>
        <dbReference type="ARBA" id="ARBA00003485"/>
    </source>
</evidence>
<dbReference type="RefSeq" id="WP_127342117.1">
    <property type="nucleotide sequence ID" value="NZ_RJJX01000001.1"/>
</dbReference>
<evidence type="ECO:0000256" key="10">
    <source>
        <dbReference type="NCBIfam" id="TIGR01357"/>
    </source>
</evidence>